<keyword evidence="2" id="KW-1133">Transmembrane helix</keyword>
<evidence type="ECO:0000256" key="2">
    <source>
        <dbReference type="SAM" id="Phobius"/>
    </source>
</evidence>
<evidence type="ECO:0000313" key="6">
    <source>
        <dbReference type="WBParaSite" id="HDID_0000678801-mRNA-1"/>
    </source>
</evidence>
<dbReference type="PROSITE" id="PS51746">
    <property type="entry name" value="PPM_2"/>
    <property type="match status" value="1"/>
</dbReference>
<feature type="compositionally biased region" description="Basic and acidic residues" evidence="1">
    <location>
        <begin position="147"/>
        <end position="167"/>
    </location>
</feature>
<reference evidence="6" key="1">
    <citation type="submission" date="2017-02" db="UniProtKB">
        <authorList>
            <consortium name="WormBaseParasite"/>
        </authorList>
    </citation>
    <scope>IDENTIFICATION</scope>
</reference>
<protein>
    <submittedName>
        <fullName evidence="6">PPM-type phosphatase domain-containing protein</fullName>
    </submittedName>
</protein>
<dbReference type="OrthoDB" id="420076at2759"/>
<feature type="region of interest" description="Disordered" evidence="1">
    <location>
        <begin position="364"/>
        <end position="390"/>
    </location>
</feature>
<proteinExistence type="predicted"/>
<dbReference type="AlphaFoldDB" id="A0A0R3SPB6"/>
<dbReference type="GO" id="GO:0004741">
    <property type="term" value="F:[pyruvate dehydrogenase (acetyl-transferring)]-phosphatase activity"/>
    <property type="evidence" value="ECO:0007669"/>
    <property type="project" value="TreeGrafter"/>
</dbReference>
<feature type="transmembrane region" description="Helical" evidence="2">
    <location>
        <begin position="104"/>
        <end position="123"/>
    </location>
</feature>
<organism evidence="6">
    <name type="scientific">Hymenolepis diminuta</name>
    <name type="common">Rat tapeworm</name>
    <dbReference type="NCBI Taxonomy" id="6216"/>
    <lineage>
        <taxon>Eukaryota</taxon>
        <taxon>Metazoa</taxon>
        <taxon>Spiralia</taxon>
        <taxon>Lophotrochozoa</taxon>
        <taxon>Platyhelminthes</taxon>
        <taxon>Cestoda</taxon>
        <taxon>Eucestoda</taxon>
        <taxon>Cyclophyllidea</taxon>
        <taxon>Hymenolepididae</taxon>
        <taxon>Hymenolepis</taxon>
    </lineage>
</organism>
<dbReference type="GO" id="GO:0005739">
    <property type="term" value="C:mitochondrion"/>
    <property type="evidence" value="ECO:0007669"/>
    <property type="project" value="TreeGrafter"/>
</dbReference>
<dbReference type="Proteomes" id="UP000274504">
    <property type="component" value="Unassembled WGS sequence"/>
</dbReference>
<dbReference type="WBParaSite" id="HDID_0000678801-mRNA-1">
    <property type="protein sequence ID" value="HDID_0000678801-mRNA-1"/>
    <property type="gene ID" value="HDID_0000678801"/>
</dbReference>
<dbReference type="InterPro" id="IPR001932">
    <property type="entry name" value="PPM-type_phosphatase-like_dom"/>
</dbReference>
<dbReference type="STRING" id="6216.A0A0R3SPB6"/>
<evidence type="ECO:0000313" key="4">
    <source>
        <dbReference type="EMBL" id="VDL59104.1"/>
    </source>
</evidence>
<dbReference type="Pfam" id="PF00481">
    <property type="entry name" value="PP2C"/>
    <property type="match status" value="1"/>
</dbReference>
<feature type="domain" description="PPM-type phosphatase" evidence="3">
    <location>
        <begin position="1"/>
        <end position="358"/>
    </location>
</feature>
<feature type="compositionally biased region" description="Basic residues" evidence="1">
    <location>
        <begin position="134"/>
        <end position="146"/>
    </location>
</feature>
<dbReference type="SUPFAM" id="SSF81606">
    <property type="entry name" value="PP2C-like"/>
    <property type="match status" value="1"/>
</dbReference>
<dbReference type="SMART" id="SM00332">
    <property type="entry name" value="PP2Cc"/>
    <property type="match status" value="1"/>
</dbReference>
<keyword evidence="2" id="KW-0812">Transmembrane</keyword>
<dbReference type="InterPro" id="IPR036457">
    <property type="entry name" value="PPM-type-like_dom_sf"/>
</dbReference>
<feature type="region of interest" description="Disordered" evidence="1">
    <location>
        <begin position="134"/>
        <end position="167"/>
    </location>
</feature>
<keyword evidence="2" id="KW-0472">Membrane</keyword>
<evidence type="ECO:0000313" key="5">
    <source>
        <dbReference type="Proteomes" id="UP000274504"/>
    </source>
</evidence>
<dbReference type="EMBL" id="UYSG01010878">
    <property type="protein sequence ID" value="VDL59104.1"/>
    <property type="molecule type" value="Genomic_DNA"/>
</dbReference>
<dbReference type="PANTHER" id="PTHR13832">
    <property type="entry name" value="PROTEIN PHOSPHATASE 2C"/>
    <property type="match status" value="1"/>
</dbReference>
<dbReference type="Gene3D" id="3.60.40.10">
    <property type="entry name" value="PPM-type phosphatase domain"/>
    <property type="match status" value="1"/>
</dbReference>
<gene>
    <name evidence="4" type="ORF">HDID_LOCUS6786</name>
</gene>
<dbReference type="InterPro" id="IPR015655">
    <property type="entry name" value="PP2C"/>
</dbReference>
<sequence length="390" mass="43254">MIYTFKTEDKPYTLQLEEGEGALSRLDNDLCSVGLNDVSILTRTTDEPITINLDHIRIAQSGAVAVFGLLDWTVNNADGSVELQIANVGDCSAVLFSFTDEPIGLAWVYAYFYVTLFPMYLVVANSKKPEVRKFKRHRGSLHRSGKRRDLNGQQDDKRELQPRRLVDPHNGITNGCELRRLIIEHPDDKPEDLIRNGGRLLGELAPTRAFGDVRYKWPADRLQKLTEHLSQGGKFNSDLLGAFEALPSPYISPPYLITKPEVSKFLLKPNDRYLVLATDGLWDTLTPKLAASILSRIQPGQCPATRLMRAALSIPISSEGTLNPQAKEDPRLASALLSLPPGAARLYRDDITLIVVEFNVPAPNNNDPSSTSVPSTSQNYTSQKCRPSSS</sequence>
<reference evidence="4 5" key="2">
    <citation type="submission" date="2018-11" db="EMBL/GenBank/DDBJ databases">
        <authorList>
            <consortium name="Pathogen Informatics"/>
        </authorList>
    </citation>
    <scope>NUCLEOTIDE SEQUENCE [LARGE SCALE GENOMIC DNA]</scope>
</reference>
<name>A0A0R3SPB6_HYMDI</name>
<dbReference type="PANTHER" id="PTHR13832:SF792">
    <property type="entry name" value="GM14286P"/>
    <property type="match status" value="1"/>
</dbReference>
<evidence type="ECO:0000256" key="1">
    <source>
        <dbReference type="SAM" id="MobiDB-lite"/>
    </source>
</evidence>
<accession>A0A0R3SPB6</accession>
<evidence type="ECO:0000259" key="3">
    <source>
        <dbReference type="PROSITE" id="PS51746"/>
    </source>
</evidence>